<dbReference type="Pfam" id="PF13456">
    <property type="entry name" value="RVT_3"/>
    <property type="match status" value="1"/>
</dbReference>
<reference evidence="2 3" key="1">
    <citation type="journal article" date="2024" name="G3 (Bethesda)">
        <title>Genome assembly of Hibiscus sabdariffa L. provides insights into metabolisms of medicinal natural products.</title>
        <authorList>
            <person name="Kim T."/>
        </authorList>
    </citation>
    <scope>NUCLEOTIDE SEQUENCE [LARGE SCALE GENOMIC DNA]</scope>
    <source>
        <strain evidence="2">TK-2024</strain>
        <tissue evidence="2">Old leaves</tissue>
    </source>
</reference>
<proteinExistence type="predicted"/>
<evidence type="ECO:0000313" key="2">
    <source>
        <dbReference type="EMBL" id="KAK9033790.1"/>
    </source>
</evidence>
<feature type="domain" description="RNase H type-1" evidence="1">
    <location>
        <begin position="26"/>
        <end position="71"/>
    </location>
</feature>
<comment type="caution">
    <text evidence="2">The sequence shown here is derived from an EMBL/GenBank/DDBJ whole genome shotgun (WGS) entry which is preliminary data.</text>
</comment>
<dbReference type="InterPro" id="IPR002156">
    <property type="entry name" value="RNaseH_domain"/>
</dbReference>
<sequence>MQQEAVTALVRGTDGAGRVVAEAVVRWQKPQLRVPSMVHSIGKVLSRFWCVRFSHIARGGNHAADWMAKLASSDDLICHRYLSPPVSISVLLQQDAADWLSVMVSRVYAR</sequence>
<dbReference type="Proteomes" id="UP001396334">
    <property type="component" value="Unassembled WGS sequence"/>
</dbReference>
<protein>
    <recommendedName>
        <fullName evidence="1">RNase H type-1 domain-containing protein</fullName>
    </recommendedName>
</protein>
<dbReference type="EMBL" id="JBBPBN010000007">
    <property type="protein sequence ID" value="KAK9033790.1"/>
    <property type="molecule type" value="Genomic_DNA"/>
</dbReference>
<accession>A0ABR2T8J0</accession>
<evidence type="ECO:0000259" key="1">
    <source>
        <dbReference type="Pfam" id="PF13456"/>
    </source>
</evidence>
<keyword evidence="3" id="KW-1185">Reference proteome</keyword>
<name>A0ABR2T8J0_9ROSI</name>
<gene>
    <name evidence="2" type="ORF">V6N11_049974</name>
</gene>
<organism evidence="2 3">
    <name type="scientific">Hibiscus sabdariffa</name>
    <name type="common">roselle</name>
    <dbReference type="NCBI Taxonomy" id="183260"/>
    <lineage>
        <taxon>Eukaryota</taxon>
        <taxon>Viridiplantae</taxon>
        <taxon>Streptophyta</taxon>
        <taxon>Embryophyta</taxon>
        <taxon>Tracheophyta</taxon>
        <taxon>Spermatophyta</taxon>
        <taxon>Magnoliopsida</taxon>
        <taxon>eudicotyledons</taxon>
        <taxon>Gunneridae</taxon>
        <taxon>Pentapetalae</taxon>
        <taxon>rosids</taxon>
        <taxon>malvids</taxon>
        <taxon>Malvales</taxon>
        <taxon>Malvaceae</taxon>
        <taxon>Malvoideae</taxon>
        <taxon>Hibiscus</taxon>
    </lineage>
</organism>
<evidence type="ECO:0000313" key="3">
    <source>
        <dbReference type="Proteomes" id="UP001396334"/>
    </source>
</evidence>